<dbReference type="SUPFAM" id="SSF103088">
    <property type="entry name" value="OmpA-like"/>
    <property type="match status" value="1"/>
</dbReference>
<evidence type="ECO:0000313" key="4">
    <source>
        <dbReference type="Proteomes" id="UP000245081"/>
    </source>
</evidence>
<feature type="domain" description="OmpA-like" evidence="2">
    <location>
        <begin position="18"/>
        <end position="141"/>
    </location>
</feature>
<dbReference type="Proteomes" id="UP000245081">
    <property type="component" value="Unassembled WGS sequence"/>
</dbReference>
<dbReference type="EMBL" id="BDOQ01000006">
    <property type="protein sequence ID" value="GBG14238.1"/>
    <property type="molecule type" value="Genomic_DNA"/>
</dbReference>
<reference evidence="3 4" key="1">
    <citation type="journal article" date="2018" name="Environ. Microbiol.">
        <title>Isolation and genomic characterization of Novimethylophilus kurashikiensis gen. nov. sp. nov., a new lanthanide-dependent methylotrophic species of Methylophilaceae.</title>
        <authorList>
            <person name="Lv H."/>
            <person name="Sahin N."/>
            <person name="Tani A."/>
        </authorList>
    </citation>
    <scope>NUCLEOTIDE SEQUENCE [LARGE SCALE GENOMIC DNA]</scope>
    <source>
        <strain evidence="3 4">La2-4</strain>
    </source>
</reference>
<organism evidence="3 4">
    <name type="scientific">Novimethylophilus kurashikiensis</name>
    <dbReference type="NCBI Taxonomy" id="1825523"/>
    <lineage>
        <taxon>Bacteria</taxon>
        <taxon>Pseudomonadati</taxon>
        <taxon>Pseudomonadota</taxon>
        <taxon>Betaproteobacteria</taxon>
        <taxon>Nitrosomonadales</taxon>
        <taxon>Methylophilaceae</taxon>
        <taxon>Novimethylophilus</taxon>
    </lineage>
</organism>
<sequence>MSDDAGMTSNLQTVITPYGLRIMLHDTDKVGMFERGSARLSERFKMLLRKMAPIFEKIENQMLIVGHTDSLQFANHDESIFSNWSLSTERAMAARIQLIAGGMRGASVLQVVGMADRAPLDKDDPAAGVNRRIELLVLTPGQSQAITKMFGMPDKSEPLVEGADAALPNDDLLSKLRDQLQVLKAKAAQ</sequence>
<comment type="caution">
    <text evidence="3">The sequence shown here is derived from an EMBL/GenBank/DDBJ whole genome shotgun (WGS) entry which is preliminary data.</text>
</comment>
<evidence type="ECO:0000313" key="3">
    <source>
        <dbReference type="EMBL" id="GBG14238.1"/>
    </source>
</evidence>
<dbReference type="AlphaFoldDB" id="A0A2R5F9M1"/>
<dbReference type="InterPro" id="IPR036737">
    <property type="entry name" value="OmpA-like_sf"/>
</dbReference>
<dbReference type="Gene3D" id="3.30.1330.60">
    <property type="entry name" value="OmpA-like domain"/>
    <property type="match status" value="1"/>
</dbReference>
<dbReference type="Pfam" id="PF00691">
    <property type="entry name" value="OmpA"/>
    <property type="match status" value="1"/>
</dbReference>
<dbReference type="PANTHER" id="PTHR30329:SF21">
    <property type="entry name" value="LIPOPROTEIN YIAD-RELATED"/>
    <property type="match status" value="1"/>
</dbReference>
<dbReference type="CDD" id="cd07185">
    <property type="entry name" value="OmpA_C-like"/>
    <property type="match status" value="1"/>
</dbReference>
<dbReference type="PANTHER" id="PTHR30329">
    <property type="entry name" value="STATOR ELEMENT OF FLAGELLAR MOTOR COMPLEX"/>
    <property type="match status" value="1"/>
</dbReference>
<evidence type="ECO:0000256" key="1">
    <source>
        <dbReference type="PROSITE-ProRule" id="PRU00473"/>
    </source>
</evidence>
<gene>
    <name evidence="3" type="primary">motB</name>
    <name evidence="3" type="ORF">NMK_1803</name>
</gene>
<dbReference type="PROSITE" id="PS51123">
    <property type="entry name" value="OMPA_2"/>
    <property type="match status" value="1"/>
</dbReference>
<dbReference type="InterPro" id="IPR050330">
    <property type="entry name" value="Bact_OuterMem_StrucFunc"/>
</dbReference>
<keyword evidence="1" id="KW-0472">Membrane</keyword>
<proteinExistence type="predicted"/>
<dbReference type="GO" id="GO:0016020">
    <property type="term" value="C:membrane"/>
    <property type="evidence" value="ECO:0007669"/>
    <property type="project" value="UniProtKB-UniRule"/>
</dbReference>
<accession>A0A2R5F9M1</accession>
<evidence type="ECO:0000259" key="2">
    <source>
        <dbReference type="PROSITE" id="PS51123"/>
    </source>
</evidence>
<keyword evidence="4" id="KW-1185">Reference proteome</keyword>
<dbReference type="InterPro" id="IPR006665">
    <property type="entry name" value="OmpA-like"/>
</dbReference>
<name>A0A2R5F9M1_9PROT</name>
<protein>
    <submittedName>
        <fullName evidence="3">Chemotaxis protein MotB</fullName>
    </submittedName>
</protein>
<dbReference type="RefSeq" id="WP_227871434.1">
    <property type="nucleotide sequence ID" value="NZ_BDOQ01000006.1"/>
</dbReference>